<protein>
    <submittedName>
        <fullName evidence="2">Uncharacterized protein</fullName>
    </submittedName>
</protein>
<keyword evidence="1" id="KW-0472">Membrane</keyword>
<dbReference type="AlphaFoldDB" id="A0A1G2LD84"/>
<evidence type="ECO:0000313" key="2">
    <source>
        <dbReference type="EMBL" id="OHA08791.1"/>
    </source>
</evidence>
<proteinExistence type="predicted"/>
<dbReference type="EMBL" id="MHQS01000010">
    <property type="protein sequence ID" value="OHA08791.1"/>
    <property type="molecule type" value="Genomic_DNA"/>
</dbReference>
<accession>A0A1G2LD84</accession>
<dbReference type="STRING" id="1802280.A3B37_00355"/>
<name>A0A1G2LD84_9BACT</name>
<evidence type="ECO:0000313" key="3">
    <source>
        <dbReference type="Proteomes" id="UP000176705"/>
    </source>
</evidence>
<feature type="transmembrane region" description="Helical" evidence="1">
    <location>
        <begin position="30"/>
        <end position="51"/>
    </location>
</feature>
<comment type="caution">
    <text evidence="2">The sequence shown here is derived from an EMBL/GenBank/DDBJ whole genome shotgun (WGS) entry which is preliminary data.</text>
</comment>
<reference evidence="2 3" key="1">
    <citation type="journal article" date="2016" name="Nat. Commun.">
        <title>Thousands of microbial genomes shed light on interconnected biogeochemical processes in an aquifer system.</title>
        <authorList>
            <person name="Anantharaman K."/>
            <person name="Brown C.T."/>
            <person name="Hug L.A."/>
            <person name="Sharon I."/>
            <person name="Castelle C.J."/>
            <person name="Probst A.J."/>
            <person name="Thomas B.C."/>
            <person name="Singh A."/>
            <person name="Wilkins M.J."/>
            <person name="Karaoz U."/>
            <person name="Brodie E.L."/>
            <person name="Williams K.H."/>
            <person name="Hubbard S.S."/>
            <person name="Banfield J.F."/>
        </authorList>
    </citation>
    <scope>NUCLEOTIDE SEQUENCE [LARGE SCALE GENOMIC DNA]</scope>
</reference>
<dbReference type="Proteomes" id="UP000176705">
    <property type="component" value="Unassembled WGS sequence"/>
</dbReference>
<sequence length="70" mass="6938">MNGSGVKPPVWVRPSALDASVAPAGAAKPLGAFAAAVAALALVGLALFAAVRWSGIVFDGFALFSDGIVR</sequence>
<keyword evidence="1" id="KW-1133">Transmembrane helix</keyword>
<organism evidence="2 3">
    <name type="scientific">Candidatus Sungbacteria bacterium RIFCSPLOWO2_01_FULL_59_16</name>
    <dbReference type="NCBI Taxonomy" id="1802280"/>
    <lineage>
        <taxon>Bacteria</taxon>
        <taxon>Candidatus Sungiibacteriota</taxon>
    </lineage>
</organism>
<gene>
    <name evidence="2" type="ORF">A3B37_00355</name>
</gene>
<evidence type="ECO:0000256" key="1">
    <source>
        <dbReference type="SAM" id="Phobius"/>
    </source>
</evidence>
<keyword evidence="1" id="KW-0812">Transmembrane</keyword>